<dbReference type="OrthoDB" id="3341102at2759"/>
<gene>
    <name evidence="2" type="ORF">BS47DRAFT_1359173</name>
</gene>
<name>A0A9P6E0R1_9AGAM</name>
<evidence type="ECO:0000313" key="2">
    <source>
        <dbReference type="EMBL" id="KAF9518153.1"/>
    </source>
</evidence>
<organism evidence="2 3">
    <name type="scientific">Hydnum rufescens UP504</name>
    <dbReference type="NCBI Taxonomy" id="1448309"/>
    <lineage>
        <taxon>Eukaryota</taxon>
        <taxon>Fungi</taxon>
        <taxon>Dikarya</taxon>
        <taxon>Basidiomycota</taxon>
        <taxon>Agaricomycotina</taxon>
        <taxon>Agaricomycetes</taxon>
        <taxon>Cantharellales</taxon>
        <taxon>Hydnaceae</taxon>
        <taxon>Hydnum</taxon>
    </lineage>
</organism>
<comment type="caution">
    <text evidence="2">The sequence shown here is derived from an EMBL/GenBank/DDBJ whole genome shotgun (WGS) entry which is preliminary data.</text>
</comment>
<evidence type="ECO:0000313" key="3">
    <source>
        <dbReference type="Proteomes" id="UP000886523"/>
    </source>
</evidence>
<feature type="region of interest" description="Disordered" evidence="1">
    <location>
        <begin position="150"/>
        <end position="203"/>
    </location>
</feature>
<reference evidence="2" key="1">
    <citation type="journal article" date="2020" name="Nat. Commun.">
        <title>Large-scale genome sequencing of mycorrhizal fungi provides insights into the early evolution of symbiotic traits.</title>
        <authorList>
            <person name="Miyauchi S."/>
            <person name="Kiss E."/>
            <person name="Kuo A."/>
            <person name="Drula E."/>
            <person name="Kohler A."/>
            <person name="Sanchez-Garcia M."/>
            <person name="Morin E."/>
            <person name="Andreopoulos B."/>
            <person name="Barry K.W."/>
            <person name="Bonito G."/>
            <person name="Buee M."/>
            <person name="Carver A."/>
            <person name="Chen C."/>
            <person name="Cichocki N."/>
            <person name="Clum A."/>
            <person name="Culley D."/>
            <person name="Crous P.W."/>
            <person name="Fauchery L."/>
            <person name="Girlanda M."/>
            <person name="Hayes R.D."/>
            <person name="Keri Z."/>
            <person name="LaButti K."/>
            <person name="Lipzen A."/>
            <person name="Lombard V."/>
            <person name="Magnuson J."/>
            <person name="Maillard F."/>
            <person name="Murat C."/>
            <person name="Nolan M."/>
            <person name="Ohm R.A."/>
            <person name="Pangilinan J."/>
            <person name="Pereira M.F."/>
            <person name="Perotto S."/>
            <person name="Peter M."/>
            <person name="Pfister S."/>
            <person name="Riley R."/>
            <person name="Sitrit Y."/>
            <person name="Stielow J.B."/>
            <person name="Szollosi G."/>
            <person name="Zifcakova L."/>
            <person name="Stursova M."/>
            <person name="Spatafora J.W."/>
            <person name="Tedersoo L."/>
            <person name="Vaario L.M."/>
            <person name="Yamada A."/>
            <person name="Yan M."/>
            <person name="Wang P."/>
            <person name="Xu J."/>
            <person name="Bruns T."/>
            <person name="Baldrian P."/>
            <person name="Vilgalys R."/>
            <person name="Dunand C."/>
            <person name="Henrissat B."/>
            <person name="Grigoriev I.V."/>
            <person name="Hibbett D."/>
            <person name="Nagy L.G."/>
            <person name="Martin F.M."/>
        </authorList>
    </citation>
    <scope>NUCLEOTIDE SEQUENCE</scope>
    <source>
        <strain evidence="2">UP504</strain>
    </source>
</reference>
<sequence>MYVTPSTGKLQLANVGLQQPTKHHIRCQCLEDLVAYVEDELCNGAWGLCTVKNWNLSYECLTSAEAVSTVAECYDEDLSFVMHVTLLSDSTNIPGDIDHPESTDFATLTKESMTLKTFKMDGNLFITNKSDNGYQIVSPFDGELTDVDANGETDPEAASKSNVEGEDDSDSDEKVIPSKAPTSQIWSSHYQTPDIQVPQEFIR</sequence>
<feature type="compositionally biased region" description="Polar residues" evidence="1">
    <location>
        <begin position="180"/>
        <end position="194"/>
    </location>
</feature>
<dbReference type="EMBL" id="MU128927">
    <property type="protein sequence ID" value="KAF9518153.1"/>
    <property type="molecule type" value="Genomic_DNA"/>
</dbReference>
<keyword evidence="3" id="KW-1185">Reference proteome</keyword>
<dbReference type="Proteomes" id="UP000886523">
    <property type="component" value="Unassembled WGS sequence"/>
</dbReference>
<protein>
    <submittedName>
        <fullName evidence="2">Uncharacterized protein</fullName>
    </submittedName>
</protein>
<accession>A0A9P6E0R1</accession>
<proteinExistence type="predicted"/>
<evidence type="ECO:0000256" key="1">
    <source>
        <dbReference type="SAM" id="MobiDB-lite"/>
    </source>
</evidence>
<dbReference type="AlphaFoldDB" id="A0A9P6E0R1"/>